<dbReference type="RefSeq" id="WP_004797405.1">
    <property type="nucleotide sequence ID" value="NZ_CABKNA010000019.1"/>
</dbReference>
<dbReference type="OrthoDB" id="1767989at2"/>
<comment type="caution">
    <text evidence="2">The sequence shown here is derived from an EMBL/GenBank/DDBJ whole genome shotgun (WGS) entry which is preliminary data.</text>
</comment>
<accession>A0A415P8N4</accession>
<keyword evidence="3" id="KW-1185">Reference proteome</keyword>
<proteinExistence type="predicted"/>
<evidence type="ECO:0000313" key="2">
    <source>
        <dbReference type="EMBL" id="RHM09101.1"/>
    </source>
</evidence>
<organism evidence="2 3">
    <name type="scientific">Amedibacillus dolichus</name>
    <dbReference type="NCBI Taxonomy" id="31971"/>
    <lineage>
        <taxon>Bacteria</taxon>
        <taxon>Bacillati</taxon>
        <taxon>Bacillota</taxon>
        <taxon>Erysipelotrichia</taxon>
        <taxon>Erysipelotrichales</taxon>
        <taxon>Erysipelotrichaceae</taxon>
        <taxon>Amedibacillus</taxon>
    </lineage>
</organism>
<dbReference type="PROSITE" id="PS51831">
    <property type="entry name" value="HD"/>
    <property type="match status" value="1"/>
</dbReference>
<dbReference type="Gene3D" id="1.10.3210.10">
    <property type="entry name" value="Hypothetical protein af1432"/>
    <property type="match status" value="1"/>
</dbReference>
<dbReference type="Proteomes" id="UP000284868">
    <property type="component" value="Unassembled WGS sequence"/>
</dbReference>
<name>A0A415P8N4_9FIRM</name>
<feature type="domain" description="HD" evidence="1">
    <location>
        <begin position="27"/>
        <end position="130"/>
    </location>
</feature>
<dbReference type="InterPro" id="IPR006674">
    <property type="entry name" value="HD_domain"/>
</dbReference>
<dbReference type="GeneID" id="92792400"/>
<evidence type="ECO:0000313" key="3">
    <source>
        <dbReference type="Proteomes" id="UP000284868"/>
    </source>
</evidence>
<dbReference type="SUPFAM" id="SSF109604">
    <property type="entry name" value="HD-domain/PDEase-like"/>
    <property type="match status" value="1"/>
</dbReference>
<reference evidence="2 3" key="1">
    <citation type="submission" date="2018-08" db="EMBL/GenBank/DDBJ databases">
        <title>A genome reference for cultivated species of the human gut microbiota.</title>
        <authorList>
            <person name="Zou Y."/>
            <person name="Xue W."/>
            <person name="Luo G."/>
        </authorList>
    </citation>
    <scope>NUCLEOTIDE SEQUENCE [LARGE SCALE GENOMIC DNA]</scope>
    <source>
        <strain evidence="2 3">AF35-6BH</strain>
    </source>
</reference>
<dbReference type="Pfam" id="PF01966">
    <property type="entry name" value="HD"/>
    <property type="match status" value="1"/>
</dbReference>
<dbReference type="AlphaFoldDB" id="A0A415P8N4"/>
<evidence type="ECO:0000259" key="1">
    <source>
        <dbReference type="PROSITE" id="PS51831"/>
    </source>
</evidence>
<protein>
    <submittedName>
        <fullName evidence="2">HD domain-containing protein</fullName>
    </submittedName>
</protein>
<gene>
    <name evidence="2" type="ORF">DWZ83_07495</name>
</gene>
<sequence length="157" mass="17927">MDRLEYIRIQVDTIIDRIQDPMIRRLAYTHTYGVSSNAALLATLRHIDYELACIGAMLHDLSIYAENHPHRTHAQRSAQLAKELLAASGLFCDHEIQQITLAIANHSNKLAHGNDSLSELLKDADTLEHYLYNPNIKCSPNESHRLYTILKELKKNK</sequence>
<dbReference type="EMBL" id="QRPK01000040">
    <property type="protein sequence ID" value="RHM09101.1"/>
    <property type="molecule type" value="Genomic_DNA"/>
</dbReference>